<dbReference type="SUPFAM" id="SSF50249">
    <property type="entry name" value="Nucleic acid-binding proteins"/>
    <property type="match status" value="1"/>
</dbReference>
<evidence type="ECO:0000313" key="4">
    <source>
        <dbReference type="Proteomes" id="UP000199163"/>
    </source>
</evidence>
<evidence type="ECO:0000259" key="1">
    <source>
        <dbReference type="Pfam" id="PF01796"/>
    </source>
</evidence>
<gene>
    <name evidence="3" type="ORF">SAMN05192534_12125</name>
</gene>
<keyword evidence="4" id="KW-1185">Reference proteome</keyword>
<feature type="domain" description="ChsH2 rubredoxin-like zinc ribbon" evidence="2">
    <location>
        <begin position="20"/>
        <end position="50"/>
    </location>
</feature>
<dbReference type="Pfam" id="PF12172">
    <property type="entry name" value="zf-ChsH2"/>
    <property type="match status" value="1"/>
</dbReference>
<proteinExistence type="predicted"/>
<dbReference type="Pfam" id="PF01796">
    <property type="entry name" value="OB_ChsH2_C"/>
    <property type="match status" value="1"/>
</dbReference>
<dbReference type="InterPro" id="IPR002878">
    <property type="entry name" value="ChsH2_C"/>
</dbReference>
<dbReference type="EMBL" id="FNDK01000021">
    <property type="protein sequence ID" value="SDI09515.1"/>
    <property type="molecule type" value="Genomic_DNA"/>
</dbReference>
<dbReference type="STRING" id="568899.SAMN05192534_12125"/>
<name>A0A1G8HS81_9BACI</name>
<dbReference type="AlphaFoldDB" id="A0A1G8HS81"/>
<dbReference type="PANTHER" id="PTHR34075:SF5">
    <property type="entry name" value="BLR3430 PROTEIN"/>
    <property type="match status" value="1"/>
</dbReference>
<organism evidence="3 4">
    <name type="scientific">Alteribacillus persepolensis</name>
    <dbReference type="NCBI Taxonomy" id="568899"/>
    <lineage>
        <taxon>Bacteria</taxon>
        <taxon>Bacillati</taxon>
        <taxon>Bacillota</taxon>
        <taxon>Bacilli</taxon>
        <taxon>Bacillales</taxon>
        <taxon>Bacillaceae</taxon>
        <taxon>Alteribacillus</taxon>
    </lineage>
</organism>
<protein>
    <recommendedName>
        <fullName evidence="5">Zn-ribbon domain-containing OB-fold protein</fullName>
    </recommendedName>
</protein>
<accession>A0A1G8HS81</accession>
<sequence>MADHSGKNFPTPTKETAPYWEGCRNHQLVIQQCPKCEYYQFYPRMMCTHCSHGYMDWVTVSGNGRVISFTVIRRPISPAYKAEAPYVVALIKLDEGPTMMSNIVECEPEKVFIGMKVNVVFEDWSEDISIPKFVPQK</sequence>
<dbReference type="Gene3D" id="6.10.30.10">
    <property type="match status" value="1"/>
</dbReference>
<evidence type="ECO:0000313" key="3">
    <source>
        <dbReference type="EMBL" id="SDI09515.1"/>
    </source>
</evidence>
<dbReference type="Proteomes" id="UP000199163">
    <property type="component" value="Unassembled WGS sequence"/>
</dbReference>
<feature type="domain" description="ChsH2 C-terminal OB-fold" evidence="1">
    <location>
        <begin position="57"/>
        <end position="122"/>
    </location>
</feature>
<dbReference type="PANTHER" id="PTHR34075">
    <property type="entry name" value="BLR3430 PROTEIN"/>
    <property type="match status" value="1"/>
</dbReference>
<dbReference type="InterPro" id="IPR012340">
    <property type="entry name" value="NA-bd_OB-fold"/>
</dbReference>
<dbReference type="RefSeq" id="WP_175487520.1">
    <property type="nucleotide sequence ID" value="NZ_FNDK01000021.1"/>
</dbReference>
<dbReference type="InterPro" id="IPR052513">
    <property type="entry name" value="Thioester_dehydratase-like"/>
</dbReference>
<evidence type="ECO:0008006" key="5">
    <source>
        <dbReference type="Google" id="ProtNLM"/>
    </source>
</evidence>
<dbReference type="InterPro" id="IPR022002">
    <property type="entry name" value="ChsH2_Znr"/>
</dbReference>
<evidence type="ECO:0000259" key="2">
    <source>
        <dbReference type="Pfam" id="PF12172"/>
    </source>
</evidence>
<reference evidence="3 4" key="1">
    <citation type="submission" date="2016-10" db="EMBL/GenBank/DDBJ databases">
        <authorList>
            <person name="de Groot N.N."/>
        </authorList>
    </citation>
    <scope>NUCLEOTIDE SEQUENCE [LARGE SCALE GENOMIC DNA]</scope>
    <source>
        <strain evidence="3 4">DSM 21632</strain>
    </source>
</reference>